<gene>
    <name evidence="1" type="ORF">PADG_06435</name>
</gene>
<dbReference type="InParanoid" id="C1GGJ8"/>
<dbReference type="AlphaFoldDB" id="C1GGJ8"/>
<reference evidence="1 2" key="1">
    <citation type="journal article" date="2011" name="PLoS Genet.">
        <title>Comparative genomic analysis of human fungal pathogens causing paracoccidioidomycosis.</title>
        <authorList>
            <person name="Desjardins C.A."/>
            <person name="Champion M.D."/>
            <person name="Holder J.W."/>
            <person name="Muszewska A."/>
            <person name="Goldberg J."/>
            <person name="Bailao A.M."/>
            <person name="Brigido M.M."/>
            <person name="Ferreira M.E."/>
            <person name="Garcia A.M."/>
            <person name="Grynberg M."/>
            <person name="Gujja S."/>
            <person name="Heiman D.I."/>
            <person name="Henn M.R."/>
            <person name="Kodira C.D."/>
            <person name="Leon-Narvaez H."/>
            <person name="Longo L.V."/>
            <person name="Ma L.J."/>
            <person name="Malavazi I."/>
            <person name="Matsuo A.L."/>
            <person name="Morais F.V."/>
            <person name="Pereira M."/>
            <person name="Rodriguez-Brito S."/>
            <person name="Sakthikumar S."/>
            <person name="Salem-Izacc S.M."/>
            <person name="Sykes S.M."/>
            <person name="Teixeira M.M."/>
            <person name="Vallejo M.C."/>
            <person name="Walter M.E."/>
            <person name="Yandava C."/>
            <person name="Young S."/>
            <person name="Zeng Q."/>
            <person name="Zucker J."/>
            <person name="Felipe M.S."/>
            <person name="Goldman G.H."/>
            <person name="Haas B.J."/>
            <person name="McEwen J.G."/>
            <person name="Nino-Vega G."/>
            <person name="Puccia R."/>
            <person name="San-Blas G."/>
            <person name="Soares C.M."/>
            <person name="Birren B.W."/>
            <person name="Cuomo C.A."/>
        </authorList>
    </citation>
    <scope>NUCLEOTIDE SEQUENCE [LARGE SCALE GENOMIC DNA]</scope>
    <source>
        <strain evidence="1 2">Pb18</strain>
    </source>
</reference>
<evidence type="ECO:0000313" key="1">
    <source>
        <dbReference type="EMBL" id="EEH50356.2"/>
    </source>
</evidence>
<proteinExistence type="predicted"/>
<dbReference type="RefSeq" id="XP_010761743.1">
    <property type="nucleotide sequence ID" value="XM_010763441.1"/>
</dbReference>
<evidence type="ECO:0000313" key="2">
    <source>
        <dbReference type="Proteomes" id="UP000001628"/>
    </source>
</evidence>
<keyword evidence="2" id="KW-1185">Reference proteome</keyword>
<dbReference type="KEGG" id="pbn:PADG_06435"/>
<dbReference type="HOGENOM" id="CLU_2097570_0_0_1"/>
<protein>
    <submittedName>
        <fullName evidence="1">Uncharacterized protein</fullName>
    </submittedName>
</protein>
<dbReference type="EMBL" id="KN275964">
    <property type="protein sequence ID" value="EEH50356.2"/>
    <property type="molecule type" value="Genomic_DNA"/>
</dbReference>
<name>C1GGJ8_PARBD</name>
<dbReference type="GeneID" id="22585160"/>
<sequence length="116" mass="13840">MRHLLFLVRDVELFECGARFQKPMIPPVYEDDGKETFEELHEIRKLLRIYWTKKWNDLPQQKIQAWIERIAHHVKEIIRCSDGDEFKVVQGRIAVSKAGRSVIKRKLLRQEDLGDL</sequence>
<organism evidence="1 2">
    <name type="scientific">Paracoccidioides brasiliensis (strain Pb18)</name>
    <dbReference type="NCBI Taxonomy" id="502780"/>
    <lineage>
        <taxon>Eukaryota</taxon>
        <taxon>Fungi</taxon>
        <taxon>Dikarya</taxon>
        <taxon>Ascomycota</taxon>
        <taxon>Pezizomycotina</taxon>
        <taxon>Eurotiomycetes</taxon>
        <taxon>Eurotiomycetidae</taxon>
        <taxon>Onygenales</taxon>
        <taxon>Ajellomycetaceae</taxon>
        <taxon>Paracoccidioides</taxon>
    </lineage>
</organism>
<accession>C1GGJ8</accession>
<dbReference type="VEuPathDB" id="FungiDB:PADG_06435"/>
<dbReference type="Proteomes" id="UP000001628">
    <property type="component" value="Unassembled WGS sequence"/>
</dbReference>